<evidence type="ECO:0000313" key="2">
    <source>
        <dbReference type="EMBL" id="KIW00142.1"/>
    </source>
</evidence>
<organism evidence="2 3">
    <name type="scientific">Verruconis gallopava</name>
    <dbReference type="NCBI Taxonomy" id="253628"/>
    <lineage>
        <taxon>Eukaryota</taxon>
        <taxon>Fungi</taxon>
        <taxon>Dikarya</taxon>
        <taxon>Ascomycota</taxon>
        <taxon>Pezizomycotina</taxon>
        <taxon>Dothideomycetes</taxon>
        <taxon>Pleosporomycetidae</taxon>
        <taxon>Venturiales</taxon>
        <taxon>Sympoventuriaceae</taxon>
        <taxon>Verruconis</taxon>
    </lineage>
</organism>
<dbReference type="InParanoid" id="A0A0D1YH46"/>
<evidence type="ECO:0000256" key="1">
    <source>
        <dbReference type="SAM" id="MobiDB-lite"/>
    </source>
</evidence>
<dbReference type="EMBL" id="KN847567">
    <property type="protein sequence ID" value="KIW00142.1"/>
    <property type="molecule type" value="Genomic_DNA"/>
</dbReference>
<protein>
    <submittedName>
        <fullName evidence="2">Uncharacterized protein</fullName>
    </submittedName>
</protein>
<evidence type="ECO:0000313" key="3">
    <source>
        <dbReference type="Proteomes" id="UP000053259"/>
    </source>
</evidence>
<dbReference type="VEuPathDB" id="FungiDB:PV09_08320"/>
<accession>A0A0D1YH46</accession>
<dbReference type="GeneID" id="27316293"/>
<proteinExistence type="predicted"/>
<gene>
    <name evidence="2" type="ORF">PV09_08320</name>
</gene>
<name>A0A0D1YH46_9PEZI</name>
<sequence length="101" mass="11002">MQPWTHEQAKATGRWLLGKAEPVGDDEDAHGPMVQRLRSILSERWAARFGAQTRGHAGVRPLAFGQRAAVRRPALLVQAVSIAADGDDDGCIPLAWACFRS</sequence>
<dbReference type="RefSeq" id="XP_016210011.1">
    <property type="nucleotide sequence ID" value="XM_016362194.1"/>
</dbReference>
<dbReference type="AlphaFoldDB" id="A0A0D1YH46"/>
<keyword evidence="3" id="KW-1185">Reference proteome</keyword>
<feature type="region of interest" description="Disordered" evidence="1">
    <location>
        <begin position="1"/>
        <end position="30"/>
    </location>
</feature>
<dbReference type="Proteomes" id="UP000053259">
    <property type="component" value="Unassembled WGS sequence"/>
</dbReference>
<reference evidence="2 3" key="1">
    <citation type="submission" date="2015-01" db="EMBL/GenBank/DDBJ databases">
        <title>The Genome Sequence of Ochroconis gallopava CBS43764.</title>
        <authorList>
            <consortium name="The Broad Institute Genomics Platform"/>
            <person name="Cuomo C."/>
            <person name="de Hoog S."/>
            <person name="Gorbushina A."/>
            <person name="Stielow B."/>
            <person name="Teixiera M."/>
            <person name="Abouelleil A."/>
            <person name="Chapman S.B."/>
            <person name="Priest M."/>
            <person name="Young S.K."/>
            <person name="Wortman J."/>
            <person name="Nusbaum C."/>
            <person name="Birren B."/>
        </authorList>
    </citation>
    <scope>NUCLEOTIDE SEQUENCE [LARGE SCALE GENOMIC DNA]</scope>
    <source>
        <strain evidence="2 3">CBS 43764</strain>
    </source>
</reference>
<dbReference type="HOGENOM" id="CLU_2293866_0_0_1"/>